<dbReference type="SUPFAM" id="SSF82171">
    <property type="entry name" value="DPP6 N-terminal domain-like"/>
    <property type="match status" value="1"/>
</dbReference>
<evidence type="ECO:0000313" key="5">
    <source>
        <dbReference type="Proteomes" id="UP001296967"/>
    </source>
</evidence>
<proteinExistence type="predicted"/>
<dbReference type="InterPro" id="IPR001375">
    <property type="entry name" value="Peptidase_S9_cat"/>
</dbReference>
<reference evidence="4" key="1">
    <citation type="submission" date="2017-05" db="EMBL/GenBank/DDBJ databases">
        <authorList>
            <person name="Imhoff J.F."/>
            <person name="Rahn T."/>
            <person name="Kuenzel S."/>
            <person name="Neulinger S.C."/>
        </authorList>
    </citation>
    <scope>NUCLEOTIDE SEQUENCE</scope>
    <source>
        <strain evidence="4">DSM 4395</strain>
    </source>
</reference>
<gene>
    <name evidence="4" type="ORF">CCR82_13615</name>
</gene>
<name>A0AAJ0UHD2_HALSE</name>
<reference evidence="4" key="2">
    <citation type="journal article" date="2020" name="Microorganisms">
        <title>Osmotic Adaptation and Compatible Solute Biosynthesis of Phototrophic Bacteria as Revealed from Genome Analyses.</title>
        <authorList>
            <person name="Imhoff J.F."/>
            <person name="Rahn T."/>
            <person name="Kunzel S."/>
            <person name="Keller A."/>
            <person name="Neulinger S.C."/>
        </authorList>
    </citation>
    <scope>NUCLEOTIDE SEQUENCE</scope>
    <source>
        <strain evidence="4">DSM 4395</strain>
    </source>
</reference>
<dbReference type="InterPro" id="IPR029058">
    <property type="entry name" value="AB_hydrolase_fold"/>
</dbReference>
<evidence type="ECO:0000256" key="1">
    <source>
        <dbReference type="ARBA" id="ARBA00022801"/>
    </source>
</evidence>
<sequence length="647" mass="71531">MSSHAADPASDANSATEAAEDGLPRLIPREVLFGNPTRAQARLSPEGRYLSWLAPSAEGVLNVWMQPADRSEEARQITDDQKRGIRNYGWTEDGSRILYVQDEGGDENWHLYAVALDGSEARDLTPFEGVRAQNLMTDPEHPNEVLVGLNKREPSVFDMYRVQLDSGKVALDTENPGDVVSWLTDAEFRIRAAEASDPETGDDIIRVRDTVGQPWRELLRFPFGENGGALAFNEEGDQLYVTSSLGSDTTRLVAIDAKTGEVSSELAKDSKADVGSVIMHPTEHRIQAVEFDYLKPEWTVIDPSIADDLAYLEETAQGTVAIVSRTLADDRWVFIDQPDDGPATYYLYDCEPRKAERLFVTRPELAEYDLAKMQPIEIQARDGLTLPSYLTLPLGVEPKQLPLVLLVHGGPWARDEWGYSAQAQWLANRGYAVLQVNFRGSTGFGKAFLNAGNEEWGVGAMQHDLTDAVRWAIEQGIADPERVCIYGGSYGGYATLAGLAFTPELYACGVDIVGPSNIETLFQSVPPYWAPMKKQLVKRVGDVENDPALNRRISPLFHAEKIESPLMVLQGANDPRVKIAEADQIVSAMREKELRVTYIVFPDEGHGFARPENRLDANARIEQFLAEQLGGRAEPVTPIEGSTAEAR</sequence>
<keyword evidence="5" id="KW-1185">Reference proteome</keyword>
<keyword evidence="1" id="KW-0378">Hydrolase</keyword>
<dbReference type="GO" id="GO:0006508">
    <property type="term" value="P:proteolysis"/>
    <property type="evidence" value="ECO:0007669"/>
    <property type="project" value="InterPro"/>
</dbReference>
<dbReference type="InterPro" id="IPR011042">
    <property type="entry name" value="6-blade_b-propeller_TolB-like"/>
</dbReference>
<dbReference type="PANTHER" id="PTHR42776:SF27">
    <property type="entry name" value="DIPEPTIDYL PEPTIDASE FAMILY MEMBER 6"/>
    <property type="match status" value="1"/>
</dbReference>
<dbReference type="SUPFAM" id="SSF53474">
    <property type="entry name" value="alpha/beta-Hydrolases"/>
    <property type="match status" value="1"/>
</dbReference>
<dbReference type="GO" id="GO:0004252">
    <property type="term" value="F:serine-type endopeptidase activity"/>
    <property type="evidence" value="ECO:0007669"/>
    <property type="project" value="TreeGrafter"/>
</dbReference>
<evidence type="ECO:0000259" key="3">
    <source>
        <dbReference type="Pfam" id="PF00326"/>
    </source>
</evidence>
<dbReference type="AlphaFoldDB" id="A0AAJ0UHD2"/>
<dbReference type="EMBL" id="NHSF01000066">
    <property type="protein sequence ID" value="MBK5931526.1"/>
    <property type="molecule type" value="Genomic_DNA"/>
</dbReference>
<dbReference type="Proteomes" id="UP001296967">
    <property type="component" value="Unassembled WGS sequence"/>
</dbReference>
<feature type="domain" description="Peptidase S9 prolyl oligopeptidase catalytic" evidence="3">
    <location>
        <begin position="417"/>
        <end position="631"/>
    </location>
</feature>
<dbReference type="Gene3D" id="3.40.50.1820">
    <property type="entry name" value="alpha/beta hydrolase"/>
    <property type="match status" value="1"/>
</dbReference>
<protein>
    <submittedName>
        <fullName evidence="4">S9 family peptidase</fullName>
    </submittedName>
</protein>
<organism evidence="4 5">
    <name type="scientific">Halochromatium salexigens</name>
    <name type="common">Chromatium salexigens</name>
    <dbReference type="NCBI Taxonomy" id="49447"/>
    <lineage>
        <taxon>Bacteria</taxon>
        <taxon>Pseudomonadati</taxon>
        <taxon>Pseudomonadota</taxon>
        <taxon>Gammaproteobacteria</taxon>
        <taxon>Chromatiales</taxon>
        <taxon>Chromatiaceae</taxon>
        <taxon>Halochromatium</taxon>
    </lineage>
</organism>
<evidence type="ECO:0000313" key="4">
    <source>
        <dbReference type="EMBL" id="MBK5931526.1"/>
    </source>
</evidence>
<comment type="caution">
    <text evidence="4">The sequence shown here is derived from an EMBL/GenBank/DDBJ whole genome shotgun (WGS) entry which is preliminary data.</text>
</comment>
<dbReference type="Gene3D" id="2.120.10.30">
    <property type="entry name" value="TolB, C-terminal domain"/>
    <property type="match status" value="1"/>
</dbReference>
<accession>A0AAJ0UHD2</accession>
<dbReference type="Pfam" id="PF00326">
    <property type="entry name" value="Peptidase_S9"/>
    <property type="match status" value="1"/>
</dbReference>
<evidence type="ECO:0000256" key="2">
    <source>
        <dbReference type="SAM" id="MobiDB-lite"/>
    </source>
</evidence>
<dbReference type="RefSeq" id="WP_201246366.1">
    <property type="nucleotide sequence ID" value="NZ_NHSF01000066.1"/>
</dbReference>
<feature type="region of interest" description="Disordered" evidence="2">
    <location>
        <begin position="1"/>
        <end position="21"/>
    </location>
</feature>
<dbReference type="PANTHER" id="PTHR42776">
    <property type="entry name" value="SERINE PEPTIDASE S9 FAMILY MEMBER"/>
    <property type="match status" value="1"/>
</dbReference>